<dbReference type="OrthoDB" id="9792992at2"/>
<accession>A0A5R9L742</accession>
<feature type="domain" description="Signal transduction histidine kinase internal region" evidence="1">
    <location>
        <begin position="41"/>
        <end position="120"/>
    </location>
</feature>
<gene>
    <name evidence="2" type="ORF">FEN17_07920</name>
</gene>
<dbReference type="Proteomes" id="UP000306402">
    <property type="component" value="Unassembled WGS sequence"/>
</dbReference>
<dbReference type="EMBL" id="VCEJ01000002">
    <property type="protein sequence ID" value="TLV04100.1"/>
    <property type="molecule type" value="Genomic_DNA"/>
</dbReference>
<dbReference type="Pfam" id="PF06580">
    <property type="entry name" value="His_kinase"/>
    <property type="match status" value="1"/>
</dbReference>
<dbReference type="PANTHER" id="PTHR34220">
    <property type="entry name" value="SENSOR HISTIDINE KINASE YPDA"/>
    <property type="match status" value="1"/>
</dbReference>
<dbReference type="GO" id="GO:0016020">
    <property type="term" value="C:membrane"/>
    <property type="evidence" value="ECO:0007669"/>
    <property type="project" value="InterPro"/>
</dbReference>
<dbReference type="InterPro" id="IPR010559">
    <property type="entry name" value="Sig_transdc_His_kin_internal"/>
</dbReference>
<evidence type="ECO:0000313" key="2">
    <source>
        <dbReference type="EMBL" id="TLV04100.1"/>
    </source>
</evidence>
<dbReference type="InterPro" id="IPR050640">
    <property type="entry name" value="Bact_2-comp_sensor_kinase"/>
</dbReference>
<proteinExistence type="predicted"/>
<organism evidence="2 3">
    <name type="scientific">Dyadobacter luticola</name>
    <dbReference type="NCBI Taxonomy" id="1979387"/>
    <lineage>
        <taxon>Bacteria</taxon>
        <taxon>Pseudomonadati</taxon>
        <taxon>Bacteroidota</taxon>
        <taxon>Cytophagia</taxon>
        <taxon>Cytophagales</taxon>
        <taxon>Spirosomataceae</taxon>
        <taxon>Dyadobacter</taxon>
    </lineage>
</organism>
<comment type="caution">
    <text evidence="2">The sequence shown here is derived from an EMBL/GenBank/DDBJ whole genome shotgun (WGS) entry which is preliminary data.</text>
</comment>
<dbReference type="AlphaFoldDB" id="A0A5R9L742"/>
<name>A0A5R9L742_9BACT</name>
<evidence type="ECO:0000259" key="1">
    <source>
        <dbReference type="Pfam" id="PF06580"/>
    </source>
</evidence>
<dbReference type="GO" id="GO:0000155">
    <property type="term" value="F:phosphorelay sensor kinase activity"/>
    <property type="evidence" value="ECO:0007669"/>
    <property type="project" value="InterPro"/>
</dbReference>
<sequence length="234" mass="26415">MIAGLRGGITIGGLAAAIKLMKHYYEKQQLASQLEKQNMLAELQTLKSQLHPHFLFNTLNNIYSHAQETAPIAADMLLGLSGLLRYMLYTGNAPLVPLADEIKMIQAYINLEKKRYGEELELSIQLPGNTENLMIAPLIMLPFVENCFKHGTSSVLENPWINLNIALKDQEMQLKLVNGKADKMHAQEGGIGIENVRRRLTLIYPEKHKLTIMEEDELYIVNLEIKLAARPEPQ</sequence>
<keyword evidence="3" id="KW-1185">Reference proteome</keyword>
<protein>
    <submittedName>
        <fullName evidence="2">Two-component system sensor protein</fullName>
    </submittedName>
</protein>
<dbReference type="PANTHER" id="PTHR34220:SF7">
    <property type="entry name" value="SENSOR HISTIDINE KINASE YPDA"/>
    <property type="match status" value="1"/>
</dbReference>
<evidence type="ECO:0000313" key="3">
    <source>
        <dbReference type="Proteomes" id="UP000306402"/>
    </source>
</evidence>
<reference evidence="2 3" key="1">
    <citation type="submission" date="2019-05" db="EMBL/GenBank/DDBJ databases">
        <authorList>
            <person name="Qu J.-H."/>
        </authorList>
    </citation>
    <scope>NUCLEOTIDE SEQUENCE [LARGE SCALE GENOMIC DNA]</scope>
    <source>
        <strain evidence="2 3">T17</strain>
    </source>
</reference>